<dbReference type="InterPro" id="IPR050535">
    <property type="entry name" value="DNA_Repair-Maintenance_Comp"/>
</dbReference>
<dbReference type="RefSeq" id="WP_244718311.1">
    <property type="nucleotide sequence ID" value="NZ_JALIRP010000001.1"/>
</dbReference>
<dbReference type="InterPro" id="IPR041796">
    <property type="entry name" value="Mre11_N"/>
</dbReference>
<keyword evidence="4" id="KW-1185">Reference proteome</keyword>
<dbReference type="PIRSF" id="PIRSF033091">
    <property type="entry name" value="Pesterase_YhaO"/>
    <property type="match status" value="1"/>
</dbReference>
<dbReference type="InterPro" id="IPR014576">
    <property type="entry name" value="Pesterase_YhaO"/>
</dbReference>
<evidence type="ECO:0000313" key="4">
    <source>
        <dbReference type="Proteomes" id="UP001139347"/>
    </source>
</evidence>
<dbReference type="AlphaFoldDB" id="A0A9X2B0D9"/>
<dbReference type="InterPro" id="IPR029052">
    <property type="entry name" value="Metallo-depent_PP-like"/>
</dbReference>
<evidence type="ECO:0000313" key="3">
    <source>
        <dbReference type="EMBL" id="MCJ8010394.1"/>
    </source>
</evidence>
<dbReference type="PANTHER" id="PTHR30337">
    <property type="entry name" value="COMPONENT OF ATP-DEPENDENT DSDNA EXONUCLEASE"/>
    <property type="match status" value="1"/>
</dbReference>
<sequence length="439" mass="50157">MVPFKFIHTADLHLDSQFKGISGVSDDIRSFLRESTFASLDRLMQLAVSEQVDFIVISGDVYDAQDSSLQAQLRFHEALDRFGEHGIGVYIIHGNHDPLDSPRMKTGKREHVHVFGPEFEQVTLLRRKDQKPAAVIGGISYPTAKVTENTSLRFRRSREESLFHIALLHANVDGDPAHETYSPCTRQDLIHSGYDYWALGHIHKRQILNELPYIVYPGNIQGRSIRETGAKGCYVVQVNEDGKADLMFHELDTVRWFQEEIPIDSMEGEEAFQVQVEDRMQQIRSECQGKMSIVRFVITGRGSLHEKLEEGRIAEELLHELHRKAVRSAAEPSGFEGLVWVESFHVRSGPWIDRNALLLEDSFLGELLRYGQHAREDEKSRSEVFRKALYPLMANRELSRLLNEAADEERNEWLQRAEEMAILLLSSHEEGGGGKIDED</sequence>
<feature type="domain" description="Calcineurin-like phosphoesterase" evidence="2">
    <location>
        <begin position="4"/>
        <end position="204"/>
    </location>
</feature>
<evidence type="ECO:0000259" key="2">
    <source>
        <dbReference type="Pfam" id="PF00149"/>
    </source>
</evidence>
<evidence type="ECO:0000256" key="1">
    <source>
        <dbReference type="ARBA" id="ARBA00022801"/>
    </source>
</evidence>
<dbReference type="EMBL" id="JALIRP010000001">
    <property type="protein sequence ID" value="MCJ8010394.1"/>
    <property type="molecule type" value="Genomic_DNA"/>
</dbReference>
<dbReference type="CDD" id="cd00840">
    <property type="entry name" value="MPP_Mre11_N"/>
    <property type="match status" value="1"/>
</dbReference>
<reference evidence="3" key="1">
    <citation type="submission" date="2022-04" db="EMBL/GenBank/DDBJ databases">
        <title>Paenibacillus mangrovi sp. nov., a novel endophytic bacterium isolated from bark of Kandelia candel.</title>
        <authorList>
            <person name="Tuo L."/>
        </authorList>
    </citation>
    <scope>NUCLEOTIDE SEQUENCE</scope>
    <source>
        <strain evidence="3">KQZ6P-2</strain>
    </source>
</reference>
<dbReference type="SUPFAM" id="SSF56300">
    <property type="entry name" value="Metallo-dependent phosphatases"/>
    <property type="match status" value="1"/>
</dbReference>
<dbReference type="PANTHER" id="PTHR30337:SF7">
    <property type="entry name" value="PHOSPHOESTERASE"/>
    <property type="match status" value="1"/>
</dbReference>
<organism evidence="3 4">
    <name type="scientific">Paenibacillus mangrovi</name>
    <dbReference type="NCBI Taxonomy" id="2931978"/>
    <lineage>
        <taxon>Bacteria</taxon>
        <taxon>Bacillati</taxon>
        <taxon>Bacillota</taxon>
        <taxon>Bacilli</taxon>
        <taxon>Bacillales</taxon>
        <taxon>Paenibacillaceae</taxon>
        <taxon>Paenibacillus</taxon>
    </lineage>
</organism>
<gene>
    <name evidence="3" type="ORF">MUG84_01385</name>
</gene>
<proteinExistence type="predicted"/>
<dbReference type="Gene3D" id="3.60.21.10">
    <property type="match status" value="1"/>
</dbReference>
<protein>
    <submittedName>
        <fullName evidence="3">DNA repair exonuclease</fullName>
    </submittedName>
</protein>
<accession>A0A9X2B0D9</accession>
<keyword evidence="3" id="KW-0269">Exonuclease</keyword>
<dbReference type="Proteomes" id="UP001139347">
    <property type="component" value="Unassembled WGS sequence"/>
</dbReference>
<dbReference type="Pfam" id="PF00149">
    <property type="entry name" value="Metallophos"/>
    <property type="match status" value="1"/>
</dbReference>
<dbReference type="GO" id="GO:0004527">
    <property type="term" value="F:exonuclease activity"/>
    <property type="evidence" value="ECO:0007669"/>
    <property type="project" value="UniProtKB-KW"/>
</dbReference>
<name>A0A9X2B0D9_9BACL</name>
<comment type="caution">
    <text evidence="3">The sequence shown here is derived from an EMBL/GenBank/DDBJ whole genome shotgun (WGS) entry which is preliminary data.</text>
</comment>
<keyword evidence="1" id="KW-0378">Hydrolase</keyword>
<dbReference type="InterPro" id="IPR004843">
    <property type="entry name" value="Calcineurin-like_PHP"/>
</dbReference>
<keyword evidence="3" id="KW-0540">Nuclease</keyword>